<organism evidence="2 3">
    <name type="scientific">Rhizoctonia solani</name>
    <dbReference type="NCBI Taxonomy" id="456999"/>
    <lineage>
        <taxon>Eukaryota</taxon>
        <taxon>Fungi</taxon>
        <taxon>Dikarya</taxon>
        <taxon>Basidiomycota</taxon>
        <taxon>Agaricomycotina</taxon>
        <taxon>Agaricomycetes</taxon>
        <taxon>Cantharellales</taxon>
        <taxon>Ceratobasidiaceae</taxon>
        <taxon>Rhizoctonia</taxon>
    </lineage>
</organism>
<evidence type="ECO:0000313" key="3">
    <source>
        <dbReference type="Proteomes" id="UP000663853"/>
    </source>
</evidence>
<dbReference type="AlphaFoldDB" id="A0A8H3DRZ7"/>
<sequence length="394" mass="43255">MLQLRLLISSHRMEEVPYLCDPDLILQLSQHLFSVQMAVYRNNYPQNLFHGDSTYRPPPLPVHIPIALEPVVGSPSNEQLQAARNAIRVSESLAGSPLFDSNLNMKLSQHLFNLQFARYSRDSTLGLFSSNLEAFDPAPPTVQRSQANLSTSQNATNSATEGIYAIPPGPIQNDASDARAPRPSSAELANLCCTSSSVTQLGESVNTIKELMNESKGVLENINRMLMAIQRGQAIVGKWEDDNLTHTNPVNQQGALATSIHTIATAAPKNRSVYPLGVFPGDNTYAPPSLPDHIPIKLEPVVGFPSNQQLITVQNAMRIVESREELDLNMQLSQHFFDLQFARYIQGSSLGQSGPQPEEPLRAPPTAQGLRVDSSASRDTNNCWMSNTLHKIVS</sequence>
<evidence type="ECO:0000256" key="1">
    <source>
        <dbReference type="SAM" id="MobiDB-lite"/>
    </source>
</evidence>
<gene>
    <name evidence="2" type="ORF">RDB_LOCUS180754</name>
</gene>
<feature type="region of interest" description="Disordered" evidence="1">
    <location>
        <begin position="348"/>
        <end position="379"/>
    </location>
</feature>
<dbReference type="EMBL" id="CAJMXA010004176">
    <property type="protein sequence ID" value="CAE6536453.1"/>
    <property type="molecule type" value="Genomic_DNA"/>
</dbReference>
<name>A0A8H3DRZ7_9AGAM</name>
<feature type="region of interest" description="Disordered" evidence="1">
    <location>
        <begin position="161"/>
        <end position="183"/>
    </location>
</feature>
<feature type="non-terminal residue" evidence="2">
    <location>
        <position position="1"/>
    </location>
</feature>
<evidence type="ECO:0000313" key="2">
    <source>
        <dbReference type="EMBL" id="CAE6536453.1"/>
    </source>
</evidence>
<dbReference type="Proteomes" id="UP000663853">
    <property type="component" value="Unassembled WGS sequence"/>
</dbReference>
<proteinExistence type="predicted"/>
<reference evidence="2" key="1">
    <citation type="submission" date="2021-01" db="EMBL/GenBank/DDBJ databases">
        <authorList>
            <person name="Kaushik A."/>
        </authorList>
    </citation>
    <scope>NUCLEOTIDE SEQUENCE</scope>
    <source>
        <strain evidence="2">AG6-10EEA</strain>
    </source>
</reference>
<accession>A0A8H3DRZ7</accession>
<comment type="caution">
    <text evidence="2">The sequence shown here is derived from an EMBL/GenBank/DDBJ whole genome shotgun (WGS) entry which is preliminary data.</text>
</comment>
<protein>
    <submittedName>
        <fullName evidence="2">Uncharacterized protein</fullName>
    </submittedName>
</protein>